<feature type="region of interest" description="Disordered" evidence="1">
    <location>
        <begin position="1"/>
        <end position="21"/>
    </location>
</feature>
<protein>
    <submittedName>
        <fullName evidence="2">Uncharacterized protein</fullName>
    </submittedName>
</protein>
<name>A0A699XJE3_TANCI</name>
<reference evidence="2" key="1">
    <citation type="journal article" date="2019" name="Sci. Rep.">
        <title>Draft genome of Tanacetum cinerariifolium, the natural source of mosquito coil.</title>
        <authorList>
            <person name="Yamashiro T."/>
            <person name="Shiraishi A."/>
            <person name="Satake H."/>
            <person name="Nakayama K."/>
        </authorList>
    </citation>
    <scope>NUCLEOTIDE SEQUENCE</scope>
</reference>
<dbReference type="AlphaFoldDB" id="A0A699XJE3"/>
<proteinExistence type="predicted"/>
<evidence type="ECO:0000256" key="1">
    <source>
        <dbReference type="SAM" id="MobiDB-lite"/>
    </source>
</evidence>
<organism evidence="2">
    <name type="scientific">Tanacetum cinerariifolium</name>
    <name type="common">Dalmatian daisy</name>
    <name type="synonym">Chrysanthemum cinerariifolium</name>
    <dbReference type="NCBI Taxonomy" id="118510"/>
    <lineage>
        <taxon>Eukaryota</taxon>
        <taxon>Viridiplantae</taxon>
        <taxon>Streptophyta</taxon>
        <taxon>Embryophyta</taxon>
        <taxon>Tracheophyta</taxon>
        <taxon>Spermatophyta</taxon>
        <taxon>Magnoliopsida</taxon>
        <taxon>eudicotyledons</taxon>
        <taxon>Gunneridae</taxon>
        <taxon>Pentapetalae</taxon>
        <taxon>asterids</taxon>
        <taxon>campanulids</taxon>
        <taxon>Asterales</taxon>
        <taxon>Asteraceae</taxon>
        <taxon>Asteroideae</taxon>
        <taxon>Anthemideae</taxon>
        <taxon>Anthemidinae</taxon>
        <taxon>Tanacetum</taxon>
    </lineage>
</organism>
<evidence type="ECO:0000313" key="2">
    <source>
        <dbReference type="EMBL" id="GFD58138.1"/>
    </source>
</evidence>
<accession>A0A699XJE3</accession>
<comment type="caution">
    <text evidence="2">The sequence shown here is derived from an EMBL/GenBank/DDBJ whole genome shotgun (WGS) entry which is preliminary data.</text>
</comment>
<gene>
    <name evidence="2" type="ORF">Tci_930107</name>
</gene>
<feature type="non-terminal residue" evidence="2">
    <location>
        <position position="1"/>
    </location>
</feature>
<dbReference type="EMBL" id="BKCJ011849158">
    <property type="protein sequence ID" value="GFD58138.1"/>
    <property type="molecule type" value="Genomic_DNA"/>
</dbReference>
<sequence>AGPGQRAAAQGSSPGFEADFGSGPAAAGYRHLLRASGL</sequence>